<evidence type="ECO:0000256" key="1">
    <source>
        <dbReference type="SAM" id="MobiDB-lite"/>
    </source>
</evidence>
<dbReference type="EMBL" id="FO082269">
    <property type="protein sequence ID" value="CCO18077.1"/>
    <property type="molecule type" value="Genomic_DNA"/>
</dbReference>
<proteinExistence type="predicted"/>
<dbReference type="RefSeq" id="XP_007510544.1">
    <property type="nucleotide sequence ID" value="XM_007510482.1"/>
</dbReference>
<evidence type="ECO:0000313" key="2">
    <source>
        <dbReference type="EMBL" id="CCO18077.1"/>
    </source>
</evidence>
<dbReference type="Proteomes" id="UP000198341">
    <property type="component" value="Chromosome 10"/>
</dbReference>
<dbReference type="OrthoDB" id="500757at2759"/>
<dbReference type="KEGG" id="bpg:Bathy10g04200"/>
<feature type="compositionally biased region" description="Low complexity" evidence="1">
    <location>
        <begin position="1"/>
        <end position="52"/>
    </location>
</feature>
<accession>K8EIR6</accession>
<dbReference type="GeneID" id="19013496"/>
<keyword evidence="3" id="KW-1185">Reference proteome</keyword>
<dbReference type="AlphaFoldDB" id="K8EIR6"/>
<gene>
    <name evidence="2" type="ordered locus">Bathy10g04200</name>
</gene>
<name>K8EIR6_9CHLO</name>
<evidence type="ECO:0000313" key="3">
    <source>
        <dbReference type="Proteomes" id="UP000198341"/>
    </source>
</evidence>
<protein>
    <submittedName>
        <fullName evidence="2">Uncharacterized protein</fullName>
    </submittedName>
</protein>
<reference evidence="2 3" key="1">
    <citation type="submission" date="2011-10" db="EMBL/GenBank/DDBJ databases">
        <authorList>
            <person name="Genoscope - CEA"/>
        </authorList>
    </citation>
    <scope>NUCLEOTIDE SEQUENCE [LARGE SCALE GENOMIC DNA]</scope>
    <source>
        <strain evidence="2 3">RCC 1105</strain>
    </source>
</reference>
<feature type="region of interest" description="Disordered" evidence="1">
    <location>
        <begin position="1"/>
        <end position="69"/>
    </location>
</feature>
<organism evidence="2 3">
    <name type="scientific">Bathycoccus prasinos</name>
    <dbReference type="NCBI Taxonomy" id="41875"/>
    <lineage>
        <taxon>Eukaryota</taxon>
        <taxon>Viridiplantae</taxon>
        <taxon>Chlorophyta</taxon>
        <taxon>Mamiellophyceae</taxon>
        <taxon>Mamiellales</taxon>
        <taxon>Bathycoccaceae</taxon>
        <taxon>Bathycoccus</taxon>
    </lineage>
</organism>
<sequence length="213" mass="23480">MMTSTAAATTTTTTSLDRLHTLSSSSTKSTRGRYSSSASSASSSSSLTTTTRRILRNRQNKSSPISSSSSLKGLTEEIAQLGLDLDRNTVGPAVFALSAVSVFWLFYDGSVQTKQLKEELDARGVDSSLFNKLYELKYIKRALDSGDRSAYDEAEEKIQWQRSKIVVGAGSITEVQKIQKFWQSKGIKVKTLADLDKVEEYMVKKYGGKKSKF</sequence>